<protein>
    <submittedName>
        <fullName evidence="4">ISAs1 family transposase</fullName>
    </submittedName>
</protein>
<dbReference type="KEGG" id="mlj:MLAC_24720"/>
<evidence type="ECO:0000313" key="6">
    <source>
        <dbReference type="Proteomes" id="UP000466396"/>
    </source>
</evidence>
<dbReference type="EMBL" id="AP022581">
    <property type="protein sequence ID" value="BBX97178.1"/>
    <property type="molecule type" value="Genomic_DNA"/>
</dbReference>
<dbReference type="Pfam" id="PF13808">
    <property type="entry name" value="DDE_Tnp_1_assoc"/>
    <property type="match status" value="1"/>
</dbReference>
<dbReference type="EMBL" id="AP022581">
    <property type="protein sequence ID" value="BBX96612.1"/>
    <property type="molecule type" value="Genomic_DNA"/>
</dbReference>
<dbReference type="GO" id="GO:0006313">
    <property type="term" value="P:DNA transposition"/>
    <property type="evidence" value="ECO:0007669"/>
    <property type="project" value="InterPro"/>
</dbReference>
<reference evidence="4" key="2">
    <citation type="submission" date="2020-02" db="EMBL/GenBank/DDBJ databases">
        <authorList>
            <person name="Matsumoto Y."/>
            <person name="Motooka D."/>
            <person name="Nakamura S."/>
        </authorList>
    </citation>
    <scope>NUCLEOTIDE SEQUENCE</scope>
    <source>
        <strain evidence="4">JCM 15657</strain>
    </source>
</reference>
<keyword evidence="6" id="KW-1185">Reference proteome</keyword>
<dbReference type="PANTHER" id="PTHR30298:SF0">
    <property type="entry name" value="PROTEIN YBFL-RELATED"/>
    <property type="match status" value="1"/>
</dbReference>
<dbReference type="Pfam" id="PF01609">
    <property type="entry name" value="DDE_Tnp_1"/>
    <property type="match status" value="1"/>
</dbReference>
<reference evidence="4 6" key="1">
    <citation type="journal article" date="2019" name="Emerg. Microbes Infect.">
        <title>Comprehensive subspecies identification of 175 nontuberculous mycobacteria species based on 7547 genomic profiles.</title>
        <authorList>
            <person name="Matsumoto Y."/>
            <person name="Kinjo T."/>
            <person name="Motooka D."/>
            <person name="Nabeya D."/>
            <person name="Jung N."/>
            <person name="Uechi K."/>
            <person name="Horii T."/>
            <person name="Iida T."/>
            <person name="Fujita J."/>
            <person name="Nakamura S."/>
        </authorList>
    </citation>
    <scope>NUCLEOTIDE SEQUENCE [LARGE SCALE GENOMIC DNA]</scope>
    <source>
        <strain evidence="4 6">JCM 15657</strain>
    </source>
</reference>
<dbReference type="Proteomes" id="UP000466396">
    <property type="component" value="Chromosome"/>
</dbReference>
<dbReference type="RefSeq" id="WP_341276694.1">
    <property type="nucleotide sequence ID" value="NZ_OY970455.1"/>
</dbReference>
<evidence type="ECO:0000259" key="2">
    <source>
        <dbReference type="Pfam" id="PF01609"/>
    </source>
</evidence>
<feature type="domain" description="H repeat-associated protein N-terminal" evidence="3">
    <location>
        <begin position="36"/>
        <end position="123"/>
    </location>
</feature>
<organism evidence="4 6">
    <name type="scientific">Mycobacterium lacus</name>
    <dbReference type="NCBI Taxonomy" id="169765"/>
    <lineage>
        <taxon>Bacteria</taxon>
        <taxon>Bacillati</taxon>
        <taxon>Actinomycetota</taxon>
        <taxon>Actinomycetes</taxon>
        <taxon>Mycobacteriales</taxon>
        <taxon>Mycobacteriaceae</taxon>
        <taxon>Mycobacterium</taxon>
    </lineage>
</organism>
<gene>
    <name evidence="4" type="ORF">MLAC_19060</name>
    <name evidence="5" type="ORF">MLAC_24720</name>
</gene>
<evidence type="ECO:0000259" key="3">
    <source>
        <dbReference type="Pfam" id="PF13808"/>
    </source>
</evidence>
<evidence type="ECO:0000313" key="5">
    <source>
        <dbReference type="EMBL" id="BBX97178.1"/>
    </source>
</evidence>
<name>A0A7I7NIZ3_9MYCO</name>
<dbReference type="InterPro" id="IPR002559">
    <property type="entry name" value="Transposase_11"/>
</dbReference>
<dbReference type="KEGG" id="mlj:MLAC_19060"/>
<dbReference type="PANTHER" id="PTHR30298">
    <property type="entry name" value="H REPEAT-ASSOCIATED PREDICTED TRANSPOSASE"/>
    <property type="match status" value="1"/>
</dbReference>
<dbReference type="GO" id="GO:0003677">
    <property type="term" value="F:DNA binding"/>
    <property type="evidence" value="ECO:0007669"/>
    <property type="project" value="InterPro"/>
</dbReference>
<dbReference type="GO" id="GO:0004803">
    <property type="term" value="F:transposase activity"/>
    <property type="evidence" value="ECO:0007669"/>
    <property type="project" value="InterPro"/>
</dbReference>
<accession>A0A7I7NIZ3</accession>
<sequence length="390" mass="42209">MQVAKPTIRTRGHTHVPSSPTPPADANPTRHERLLQALQTVPDPRDRRGVRYSLAGVLALAVTATLAGCRSFAAIGQWAAEAASGTLASFGVTSGSAPDESTLRKLFARLDADALDQALGVWMWTRTFTVEQRRVIAIDGKTIRGARTRAGGKAPHLIAAFDHGAGVVLGQVAVDAKSNEIPAARTLLRHLDLDDAVVTLDAMHTQTDTATLITGAGGDYVFTVKANMPTLHHKLKTLPWKDMPAHTTRAAERGRHITRSIKVADVPDWIDFPGATQVAQLRRTVTVDGSKTVEVVYLITSANHTAAPPQRLATWVQGHWSIENRLHWVRDVTFAEDSSQVRTGQAPRVMATCRNLAIGILRITGWDNIAAGLRHHATHPDHALKLVLTS</sequence>
<feature type="region of interest" description="Disordered" evidence="1">
    <location>
        <begin position="1"/>
        <end position="28"/>
    </location>
</feature>
<dbReference type="InterPro" id="IPR051698">
    <property type="entry name" value="Transposase_11-like"/>
</dbReference>
<evidence type="ECO:0000313" key="4">
    <source>
        <dbReference type="EMBL" id="BBX96612.1"/>
    </source>
</evidence>
<dbReference type="InterPro" id="IPR047647">
    <property type="entry name" value="ISAs1_transpos"/>
</dbReference>
<proteinExistence type="predicted"/>
<dbReference type="NCBIfam" id="NF033564">
    <property type="entry name" value="transpos_ISAs1"/>
    <property type="match status" value="1"/>
</dbReference>
<dbReference type="InterPro" id="IPR032806">
    <property type="entry name" value="YbfD_N"/>
</dbReference>
<feature type="domain" description="Transposase IS4-like" evidence="2">
    <location>
        <begin position="132"/>
        <end position="357"/>
    </location>
</feature>
<evidence type="ECO:0000256" key="1">
    <source>
        <dbReference type="SAM" id="MobiDB-lite"/>
    </source>
</evidence>
<dbReference type="AlphaFoldDB" id="A0A7I7NIZ3"/>